<dbReference type="Pfam" id="PF09814">
    <property type="entry name" value="HECT_2"/>
    <property type="match status" value="2"/>
</dbReference>
<evidence type="ECO:0000313" key="3">
    <source>
        <dbReference type="Proteomes" id="UP000285326"/>
    </source>
</evidence>
<sequence>MMDLWHCHKPNDDEEQCNPSKYADHPGPEDKTASPKSILIDRAYGANSRFFAQPGIGLIYIMNFFLMEADCKNIRIEKNPRYLLLWIFGTSLRFSCSNSTRKNSVSYDRSAIKVFWKVILSDRGSKVLDGTGIEEIVPPLDTVTEIEKALEENFLFLPLSSRKYQEWKVRLSAI</sequence>
<accession>A0A420IYF9</accession>
<feature type="region of interest" description="Disordered" evidence="1">
    <location>
        <begin position="1"/>
        <end position="34"/>
    </location>
</feature>
<dbReference type="InterPro" id="IPR019193">
    <property type="entry name" value="UBQ-conj_enz_E2-bd_prot"/>
</dbReference>
<feature type="compositionally biased region" description="Basic and acidic residues" evidence="1">
    <location>
        <begin position="1"/>
        <end position="11"/>
    </location>
</feature>
<proteinExistence type="predicted"/>
<organism evidence="2 3">
    <name type="scientific">Golovinomyces cichoracearum</name>
    <dbReference type="NCBI Taxonomy" id="62708"/>
    <lineage>
        <taxon>Eukaryota</taxon>
        <taxon>Fungi</taxon>
        <taxon>Dikarya</taxon>
        <taxon>Ascomycota</taxon>
        <taxon>Pezizomycotina</taxon>
        <taxon>Leotiomycetes</taxon>
        <taxon>Erysiphales</taxon>
        <taxon>Erysiphaceae</taxon>
        <taxon>Golovinomyces</taxon>
    </lineage>
</organism>
<dbReference type="Proteomes" id="UP000285326">
    <property type="component" value="Unassembled WGS sequence"/>
</dbReference>
<reference evidence="2 3" key="1">
    <citation type="journal article" date="2018" name="BMC Genomics">
        <title>Comparative genome analyses reveal sequence features reflecting distinct modes of host-adaptation between dicot and monocot powdery mildew.</title>
        <authorList>
            <person name="Wu Y."/>
            <person name="Ma X."/>
            <person name="Pan Z."/>
            <person name="Kale S.D."/>
            <person name="Song Y."/>
            <person name="King H."/>
            <person name="Zhang Q."/>
            <person name="Presley C."/>
            <person name="Deng X."/>
            <person name="Wei C.I."/>
            <person name="Xiao S."/>
        </authorList>
    </citation>
    <scope>NUCLEOTIDE SEQUENCE [LARGE SCALE GENOMIC DNA]</scope>
    <source>
        <strain evidence="2">UMSG1</strain>
    </source>
</reference>
<protein>
    <submittedName>
        <fullName evidence="2">Uncharacterized protein</fullName>
    </submittedName>
</protein>
<dbReference type="EMBL" id="MCBS01020101">
    <property type="protein sequence ID" value="RKF79596.1"/>
    <property type="molecule type" value="Genomic_DNA"/>
</dbReference>
<evidence type="ECO:0000256" key="1">
    <source>
        <dbReference type="SAM" id="MobiDB-lite"/>
    </source>
</evidence>
<evidence type="ECO:0000313" key="2">
    <source>
        <dbReference type="EMBL" id="RKF79596.1"/>
    </source>
</evidence>
<dbReference type="AlphaFoldDB" id="A0A420IYF9"/>
<comment type="caution">
    <text evidence="2">The sequence shown here is derived from an EMBL/GenBank/DDBJ whole genome shotgun (WGS) entry which is preliminary data.</text>
</comment>
<name>A0A420IYF9_9PEZI</name>
<feature type="compositionally biased region" description="Basic and acidic residues" evidence="1">
    <location>
        <begin position="22"/>
        <end position="33"/>
    </location>
</feature>
<gene>
    <name evidence="2" type="ORF">GcM1_201049</name>
</gene>